<dbReference type="AlphaFoldDB" id="A0AAD4BSI5"/>
<proteinExistence type="predicted"/>
<feature type="non-terminal residue" evidence="1">
    <location>
        <position position="175"/>
    </location>
</feature>
<comment type="caution">
    <text evidence="1">The sequence shown here is derived from an EMBL/GenBank/DDBJ whole genome shotgun (WGS) entry which is preliminary data.</text>
</comment>
<dbReference type="EMBL" id="WHUW01000015">
    <property type="protein sequence ID" value="KAF8438803.1"/>
    <property type="molecule type" value="Genomic_DNA"/>
</dbReference>
<reference evidence="1" key="1">
    <citation type="submission" date="2019-10" db="EMBL/GenBank/DDBJ databases">
        <authorList>
            <consortium name="DOE Joint Genome Institute"/>
            <person name="Kuo A."/>
            <person name="Miyauchi S."/>
            <person name="Kiss E."/>
            <person name="Drula E."/>
            <person name="Kohler A."/>
            <person name="Sanchez-Garcia M."/>
            <person name="Andreopoulos B."/>
            <person name="Barry K.W."/>
            <person name="Bonito G."/>
            <person name="Buee M."/>
            <person name="Carver A."/>
            <person name="Chen C."/>
            <person name="Cichocki N."/>
            <person name="Clum A."/>
            <person name="Culley D."/>
            <person name="Crous P.W."/>
            <person name="Fauchery L."/>
            <person name="Girlanda M."/>
            <person name="Hayes R."/>
            <person name="Keri Z."/>
            <person name="LaButti K."/>
            <person name="Lipzen A."/>
            <person name="Lombard V."/>
            <person name="Magnuson J."/>
            <person name="Maillard F."/>
            <person name="Morin E."/>
            <person name="Murat C."/>
            <person name="Nolan M."/>
            <person name="Ohm R."/>
            <person name="Pangilinan J."/>
            <person name="Pereira M."/>
            <person name="Perotto S."/>
            <person name="Peter M."/>
            <person name="Riley R."/>
            <person name="Sitrit Y."/>
            <person name="Stielow B."/>
            <person name="Szollosi G."/>
            <person name="Zifcakova L."/>
            <person name="Stursova M."/>
            <person name="Spatafora J.W."/>
            <person name="Tedersoo L."/>
            <person name="Vaario L.-M."/>
            <person name="Yamada A."/>
            <person name="Yan M."/>
            <person name="Wang P."/>
            <person name="Xu J."/>
            <person name="Bruns T."/>
            <person name="Baldrian P."/>
            <person name="Vilgalys R."/>
            <person name="Henrissat B."/>
            <person name="Grigoriev I.V."/>
            <person name="Hibbett D."/>
            <person name="Nagy L.G."/>
            <person name="Martin F.M."/>
        </authorList>
    </citation>
    <scope>NUCLEOTIDE SEQUENCE</scope>
    <source>
        <strain evidence="1">BED1</strain>
    </source>
</reference>
<keyword evidence="2" id="KW-1185">Reference proteome</keyword>
<name>A0AAD4BSI5_BOLED</name>
<evidence type="ECO:0000313" key="1">
    <source>
        <dbReference type="EMBL" id="KAF8438803.1"/>
    </source>
</evidence>
<reference evidence="1" key="2">
    <citation type="journal article" date="2020" name="Nat. Commun.">
        <title>Large-scale genome sequencing of mycorrhizal fungi provides insights into the early evolution of symbiotic traits.</title>
        <authorList>
            <person name="Miyauchi S."/>
            <person name="Kiss E."/>
            <person name="Kuo A."/>
            <person name="Drula E."/>
            <person name="Kohler A."/>
            <person name="Sanchez-Garcia M."/>
            <person name="Morin E."/>
            <person name="Andreopoulos B."/>
            <person name="Barry K.W."/>
            <person name="Bonito G."/>
            <person name="Buee M."/>
            <person name="Carver A."/>
            <person name="Chen C."/>
            <person name="Cichocki N."/>
            <person name="Clum A."/>
            <person name="Culley D."/>
            <person name="Crous P.W."/>
            <person name="Fauchery L."/>
            <person name="Girlanda M."/>
            <person name="Hayes R.D."/>
            <person name="Keri Z."/>
            <person name="LaButti K."/>
            <person name="Lipzen A."/>
            <person name="Lombard V."/>
            <person name="Magnuson J."/>
            <person name="Maillard F."/>
            <person name="Murat C."/>
            <person name="Nolan M."/>
            <person name="Ohm R.A."/>
            <person name="Pangilinan J."/>
            <person name="Pereira M.F."/>
            <person name="Perotto S."/>
            <person name="Peter M."/>
            <person name="Pfister S."/>
            <person name="Riley R."/>
            <person name="Sitrit Y."/>
            <person name="Stielow J.B."/>
            <person name="Szollosi G."/>
            <person name="Zifcakova L."/>
            <person name="Stursova M."/>
            <person name="Spatafora J.W."/>
            <person name="Tedersoo L."/>
            <person name="Vaario L.M."/>
            <person name="Yamada A."/>
            <person name="Yan M."/>
            <person name="Wang P."/>
            <person name="Xu J."/>
            <person name="Bruns T."/>
            <person name="Baldrian P."/>
            <person name="Vilgalys R."/>
            <person name="Dunand C."/>
            <person name="Henrissat B."/>
            <person name="Grigoriev I.V."/>
            <person name="Hibbett D."/>
            <person name="Nagy L.G."/>
            <person name="Martin F.M."/>
        </authorList>
    </citation>
    <scope>NUCLEOTIDE SEQUENCE</scope>
    <source>
        <strain evidence="1">BED1</strain>
    </source>
</reference>
<dbReference type="PANTHER" id="PTHR33050">
    <property type="entry name" value="REVERSE TRANSCRIPTASE DOMAIN-CONTAINING PROTEIN"/>
    <property type="match status" value="1"/>
</dbReference>
<protein>
    <submittedName>
        <fullName evidence="1">Uncharacterized protein</fullName>
    </submittedName>
</protein>
<dbReference type="PANTHER" id="PTHR33050:SF7">
    <property type="entry name" value="RIBONUCLEASE H"/>
    <property type="match status" value="1"/>
</dbReference>
<dbReference type="Proteomes" id="UP001194468">
    <property type="component" value="Unassembled WGS sequence"/>
</dbReference>
<evidence type="ECO:0000313" key="2">
    <source>
        <dbReference type="Proteomes" id="UP001194468"/>
    </source>
</evidence>
<gene>
    <name evidence="1" type="ORF">L210DRAFT_853145</name>
</gene>
<organism evidence="1 2">
    <name type="scientific">Boletus edulis BED1</name>
    <dbReference type="NCBI Taxonomy" id="1328754"/>
    <lineage>
        <taxon>Eukaryota</taxon>
        <taxon>Fungi</taxon>
        <taxon>Dikarya</taxon>
        <taxon>Basidiomycota</taxon>
        <taxon>Agaricomycotina</taxon>
        <taxon>Agaricomycetes</taxon>
        <taxon>Agaricomycetidae</taxon>
        <taxon>Boletales</taxon>
        <taxon>Boletineae</taxon>
        <taxon>Boletaceae</taxon>
        <taxon>Boletoideae</taxon>
        <taxon>Boletus</taxon>
    </lineage>
</organism>
<accession>A0AAD4BSI5</accession>
<dbReference type="InterPro" id="IPR052055">
    <property type="entry name" value="Hepadnavirus_pol/RT"/>
</dbReference>
<sequence length="175" mass="21019">MKLFIWFLYIYVDDSFSPQRRGETLYYERYSKFLPSNLTWLLRLWDYLGIPHEERKQIFGDMLPIIGFEVNPHHMLISMLPDSKSQLIEVLREFAQHGTCHSLRDFQHVAGHLNWALNVYPLLRPELCSLYSKTAGKLHQRSLIWVNRDVKRELEWVVNHLNTSNWVYILKSQSW</sequence>